<dbReference type="AlphaFoldDB" id="A0A1G8H473"/>
<keyword evidence="3" id="KW-0812">Transmembrane</keyword>
<keyword evidence="3" id="KW-1133">Transmembrane helix</keyword>
<dbReference type="Pfam" id="PF08378">
    <property type="entry name" value="NERD"/>
    <property type="match status" value="1"/>
</dbReference>
<dbReference type="Proteomes" id="UP000199258">
    <property type="component" value="Unassembled WGS sequence"/>
</dbReference>
<accession>A0A1G8H473</accession>
<dbReference type="InterPro" id="IPR011528">
    <property type="entry name" value="NERD"/>
</dbReference>
<name>A0A1G8H473_9MICC</name>
<dbReference type="STRING" id="335973.SAMN04488693_10565"/>
<evidence type="ECO:0000256" key="1">
    <source>
        <dbReference type="SAM" id="Coils"/>
    </source>
</evidence>
<evidence type="ECO:0000313" key="6">
    <source>
        <dbReference type="Proteomes" id="UP000199258"/>
    </source>
</evidence>
<feature type="compositionally biased region" description="Low complexity" evidence="2">
    <location>
        <begin position="221"/>
        <end position="230"/>
    </location>
</feature>
<keyword evidence="3" id="KW-0472">Membrane</keyword>
<feature type="region of interest" description="Disordered" evidence="2">
    <location>
        <begin position="219"/>
        <end position="249"/>
    </location>
</feature>
<gene>
    <name evidence="5" type="ORF">SAMN04488693_10565</name>
</gene>
<evidence type="ECO:0000256" key="3">
    <source>
        <dbReference type="SAM" id="Phobius"/>
    </source>
</evidence>
<evidence type="ECO:0000313" key="5">
    <source>
        <dbReference type="EMBL" id="SDI01406.1"/>
    </source>
</evidence>
<sequence>MTAGGGATDQARMAKERVEKLRRELARAEQQLHAWEAGALGERLVAERLAAVEGEHWRILHDVHWPGRPKANLDHVLVGPGGVVVLDTKNWTGTVELRGGELCQNGYRAAGIDWVLDQASAVSALLEPQHRHLTAGWICLVGQPDLAGRSNSGVRIEGADTLIPALRSLPTVLDVVAIDVVARHLEELLAGDQSPGLWTTRQLEEADGGVSRTLQRRRVGARAGVAGGPAQTRSAGSGRSPKRRERKRPGVAGAVIKLSLLVIGIMTLLNIMDGVTERSDPAPAPIPTSAVLPDGS</sequence>
<protein>
    <submittedName>
        <fullName evidence="5">Nuclease-related domain-containing protein</fullName>
    </submittedName>
</protein>
<dbReference type="PROSITE" id="PS50965">
    <property type="entry name" value="NERD"/>
    <property type="match status" value="1"/>
</dbReference>
<proteinExistence type="predicted"/>
<feature type="domain" description="NERD" evidence="4">
    <location>
        <begin position="37"/>
        <end position="135"/>
    </location>
</feature>
<evidence type="ECO:0000256" key="2">
    <source>
        <dbReference type="SAM" id="MobiDB-lite"/>
    </source>
</evidence>
<feature type="compositionally biased region" description="Basic residues" evidence="2">
    <location>
        <begin position="240"/>
        <end position="249"/>
    </location>
</feature>
<dbReference type="OrthoDB" id="4246706at2"/>
<keyword evidence="1" id="KW-0175">Coiled coil</keyword>
<keyword evidence="6" id="KW-1185">Reference proteome</keyword>
<evidence type="ECO:0000259" key="4">
    <source>
        <dbReference type="PROSITE" id="PS50965"/>
    </source>
</evidence>
<feature type="transmembrane region" description="Helical" evidence="3">
    <location>
        <begin position="251"/>
        <end position="272"/>
    </location>
</feature>
<feature type="coiled-coil region" evidence="1">
    <location>
        <begin position="11"/>
        <end position="38"/>
    </location>
</feature>
<organism evidence="5 6">
    <name type="scientific">Arthrobacter subterraneus</name>
    <dbReference type="NCBI Taxonomy" id="335973"/>
    <lineage>
        <taxon>Bacteria</taxon>
        <taxon>Bacillati</taxon>
        <taxon>Actinomycetota</taxon>
        <taxon>Actinomycetes</taxon>
        <taxon>Micrococcales</taxon>
        <taxon>Micrococcaceae</taxon>
        <taxon>Arthrobacter</taxon>
    </lineage>
</organism>
<reference evidence="5 6" key="1">
    <citation type="submission" date="2016-10" db="EMBL/GenBank/DDBJ databases">
        <authorList>
            <person name="de Groot N.N."/>
        </authorList>
    </citation>
    <scope>NUCLEOTIDE SEQUENCE [LARGE SCALE GENOMIC DNA]</scope>
    <source>
        <strain evidence="5 6">NP_1H</strain>
    </source>
</reference>
<dbReference type="EMBL" id="FNDT01000005">
    <property type="protein sequence ID" value="SDI01406.1"/>
    <property type="molecule type" value="Genomic_DNA"/>
</dbReference>